<dbReference type="SMART" id="SM00862">
    <property type="entry name" value="Trans_reg_C"/>
    <property type="match status" value="1"/>
</dbReference>
<dbReference type="PRINTS" id="PR00364">
    <property type="entry name" value="DISEASERSIST"/>
</dbReference>
<dbReference type="RefSeq" id="WP_233728290.1">
    <property type="nucleotide sequence ID" value="NZ_JAJVCN010000002.1"/>
</dbReference>
<dbReference type="SMART" id="SM01043">
    <property type="entry name" value="BTAD"/>
    <property type="match status" value="1"/>
</dbReference>
<dbReference type="SUPFAM" id="SSF52540">
    <property type="entry name" value="P-loop containing nucleoside triphosphate hydrolases"/>
    <property type="match status" value="1"/>
</dbReference>
<comment type="caution">
    <text evidence="8">The sequence shown here is derived from an EMBL/GenBank/DDBJ whole genome shotgun (WGS) entry which is preliminary data.</text>
</comment>
<dbReference type="InterPro" id="IPR019734">
    <property type="entry name" value="TPR_rpt"/>
</dbReference>
<evidence type="ECO:0000256" key="4">
    <source>
        <dbReference type="ARBA" id="ARBA00023163"/>
    </source>
</evidence>
<dbReference type="SMART" id="SM00028">
    <property type="entry name" value="TPR"/>
    <property type="match status" value="5"/>
</dbReference>
<dbReference type="PROSITE" id="PS51755">
    <property type="entry name" value="OMPR_PHOB"/>
    <property type="match status" value="1"/>
</dbReference>
<comment type="similarity">
    <text evidence="1">Belongs to the AfsR/DnrI/RedD regulatory family.</text>
</comment>
<evidence type="ECO:0000256" key="6">
    <source>
        <dbReference type="PROSITE-ProRule" id="PRU01091"/>
    </source>
</evidence>
<accession>A0ABS8ZJQ5</accession>
<name>A0ABS8ZJQ5_9PSEU</name>
<dbReference type="EMBL" id="JAJVCN010000002">
    <property type="protein sequence ID" value="MCE7006866.1"/>
    <property type="molecule type" value="Genomic_DNA"/>
</dbReference>
<dbReference type="InterPro" id="IPR016032">
    <property type="entry name" value="Sig_transdc_resp-reg_C-effctor"/>
</dbReference>
<dbReference type="InterPro" id="IPR003593">
    <property type="entry name" value="AAA+_ATPase"/>
</dbReference>
<dbReference type="InterPro" id="IPR036388">
    <property type="entry name" value="WH-like_DNA-bd_sf"/>
</dbReference>
<dbReference type="PROSITE" id="PS50005">
    <property type="entry name" value="TPR"/>
    <property type="match status" value="1"/>
</dbReference>
<evidence type="ECO:0000256" key="2">
    <source>
        <dbReference type="ARBA" id="ARBA00023015"/>
    </source>
</evidence>
<evidence type="ECO:0000256" key="5">
    <source>
        <dbReference type="PROSITE-ProRule" id="PRU00339"/>
    </source>
</evidence>
<dbReference type="InterPro" id="IPR001867">
    <property type="entry name" value="OmpR/PhoB-type_DNA-bd"/>
</dbReference>
<dbReference type="Pfam" id="PF03704">
    <property type="entry name" value="BTAD"/>
    <property type="match status" value="1"/>
</dbReference>
<evidence type="ECO:0000313" key="9">
    <source>
        <dbReference type="Proteomes" id="UP001521150"/>
    </source>
</evidence>
<dbReference type="InterPro" id="IPR051677">
    <property type="entry name" value="AfsR-DnrI-RedD_regulator"/>
</dbReference>
<evidence type="ECO:0000256" key="3">
    <source>
        <dbReference type="ARBA" id="ARBA00023125"/>
    </source>
</evidence>
<dbReference type="InterPro" id="IPR011990">
    <property type="entry name" value="TPR-like_helical_dom_sf"/>
</dbReference>
<dbReference type="SMART" id="SM00382">
    <property type="entry name" value="AAA"/>
    <property type="match status" value="1"/>
</dbReference>
<keyword evidence="3 6" id="KW-0238">DNA-binding</keyword>
<feature type="repeat" description="TPR" evidence="5">
    <location>
        <begin position="822"/>
        <end position="855"/>
    </location>
</feature>
<sequence length="923" mass="100556">MRFAVLGPLRAWREAAEIDLGPPQQRLLLAVLLVREGRPVGVDTLVDLLWENDPPASAVNVVHRYVGALRRLFEPGLPPRAQGSWLIRQAGSYRLAVTAESCDVAEYRDLTAKARELAGADAFQAYAAALQLWHGPAAYGLTAPSRTKSLFLDLDHDGCRTVCAAADLALEIGCGADIVADLRQMARLDEYNEAIQTRLVRALAAAGNQTAALKAYESFRRKLADDLGVAPGPELTGAQRAVLSAPQPEARLSVKPGIRPAQLPSDLRSFAGRRTELDELDGLRSRGVVAIDGMPGSGKTTLAAHWAHSIADEFPDGQLYVNMRGFDVRHAQLTPAEALRGFLGGLGIPPNQIPGSIEAQSALYRTALADRRVLVLIDNARHADDVRPLLPAARGCLAVVTSRNRLAGFDAITLHPLTMAEAKQTLAMRLGQDRVDSQAEAVEEIIALCGRLPLALAIVAARAVDYPHFPLSAVLTRIKQAKGTLHGLSGDDLDMHTAFSWSYRILSQDAARLFRLLSVHSGPTTSVEAAASIAGLPVSQALALLNELARTSFLTEQEPGRFGAHDLIRTYAGELCDEADSDDERREALGRLLDYYLHTSYQAYLLMGMPNVIAAPAPARAGAAVVHIADQTAAQNWFRAEQRAIEQLARTAAEHDFLPYTWYLALTLQNHYHRQGRAHDWLTTMTTGLNAARRAGDKQAQARTHRAVAGAYYQLERYEQSLDHLKQTEHLLIELGDTAALAYVYSNYARVATEIKRSDEAVEYHCKALALFRQNGDREGEGTTAGLLALALAEIGEFDEAIPLGRLAIDIQEGNADRHALGGSWDMLGCVYSFMREHEQAAQCLRRAVEIYQETDAPNHVADASWRLADALRALGKTDEALSAWQTVSDLIDERDMFITDEARARLTDLIAAATADLGRLSG</sequence>
<reference evidence="8 9" key="1">
    <citation type="submission" date="2021-12" db="EMBL/GenBank/DDBJ databases">
        <title>Genome sequence of Kibdelosporangium philippinense ATCC 49844.</title>
        <authorList>
            <person name="Fedorov E.A."/>
            <person name="Omeragic M."/>
            <person name="Shalygina K.F."/>
            <person name="Maclea K.S."/>
        </authorList>
    </citation>
    <scope>NUCLEOTIDE SEQUENCE [LARGE SCALE GENOMIC DNA]</scope>
    <source>
        <strain evidence="8 9">ATCC 49844</strain>
    </source>
</reference>
<evidence type="ECO:0000313" key="8">
    <source>
        <dbReference type="EMBL" id="MCE7006866.1"/>
    </source>
</evidence>
<gene>
    <name evidence="8" type="ORF">LWC34_29160</name>
</gene>
<keyword evidence="5" id="KW-0802">TPR repeat</keyword>
<keyword evidence="4" id="KW-0804">Transcription</keyword>
<dbReference type="PANTHER" id="PTHR35807:SF1">
    <property type="entry name" value="TRANSCRIPTIONAL REGULATOR REDD"/>
    <property type="match status" value="1"/>
</dbReference>
<dbReference type="Pfam" id="PF13424">
    <property type="entry name" value="TPR_12"/>
    <property type="match status" value="2"/>
</dbReference>
<dbReference type="Gene3D" id="1.10.10.10">
    <property type="entry name" value="Winged helix-like DNA-binding domain superfamily/Winged helix DNA-binding domain"/>
    <property type="match status" value="1"/>
</dbReference>
<dbReference type="Gene3D" id="3.40.50.300">
    <property type="entry name" value="P-loop containing nucleotide triphosphate hydrolases"/>
    <property type="match status" value="1"/>
</dbReference>
<proteinExistence type="inferred from homology"/>
<evidence type="ECO:0000259" key="7">
    <source>
        <dbReference type="PROSITE" id="PS51755"/>
    </source>
</evidence>
<evidence type="ECO:0000256" key="1">
    <source>
        <dbReference type="ARBA" id="ARBA00005820"/>
    </source>
</evidence>
<keyword evidence="9" id="KW-1185">Reference proteome</keyword>
<protein>
    <submittedName>
        <fullName evidence="8">Tetratricopeptide repeat protein</fullName>
    </submittedName>
</protein>
<organism evidence="8 9">
    <name type="scientific">Kibdelosporangium philippinense</name>
    <dbReference type="NCBI Taxonomy" id="211113"/>
    <lineage>
        <taxon>Bacteria</taxon>
        <taxon>Bacillati</taxon>
        <taxon>Actinomycetota</taxon>
        <taxon>Actinomycetes</taxon>
        <taxon>Pseudonocardiales</taxon>
        <taxon>Pseudonocardiaceae</taxon>
        <taxon>Kibdelosporangium</taxon>
    </lineage>
</organism>
<feature type="DNA-binding region" description="OmpR/PhoB-type" evidence="6">
    <location>
        <begin position="1"/>
        <end position="97"/>
    </location>
</feature>
<dbReference type="SUPFAM" id="SSF48452">
    <property type="entry name" value="TPR-like"/>
    <property type="match status" value="2"/>
</dbReference>
<dbReference type="InterPro" id="IPR005158">
    <property type="entry name" value="BTAD"/>
</dbReference>
<feature type="domain" description="OmpR/PhoB-type" evidence="7">
    <location>
        <begin position="1"/>
        <end position="97"/>
    </location>
</feature>
<dbReference type="SUPFAM" id="SSF46894">
    <property type="entry name" value="C-terminal effector domain of the bipartite response regulators"/>
    <property type="match status" value="1"/>
</dbReference>
<dbReference type="InterPro" id="IPR027417">
    <property type="entry name" value="P-loop_NTPase"/>
</dbReference>
<dbReference type="PANTHER" id="PTHR35807">
    <property type="entry name" value="TRANSCRIPTIONAL REGULATOR REDD-RELATED"/>
    <property type="match status" value="1"/>
</dbReference>
<keyword evidence="2" id="KW-0805">Transcription regulation</keyword>
<dbReference type="Proteomes" id="UP001521150">
    <property type="component" value="Unassembled WGS sequence"/>
</dbReference>
<dbReference type="Gene3D" id="1.25.40.10">
    <property type="entry name" value="Tetratricopeptide repeat domain"/>
    <property type="match status" value="3"/>
</dbReference>